<dbReference type="InterPro" id="IPR007267">
    <property type="entry name" value="GtrA_DPMS_TM"/>
</dbReference>
<dbReference type="Proteomes" id="UP001163104">
    <property type="component" value="Chromosome"/>
</dbReference>
<evidence type="ECO:0000256" key="5">
    <source>
        <dbReference type="ARBA" id="ARBA00023136"/>
    </source>
</evidence>
<comment type="similarity">
    <text evidence="2">Belongs to the GtrA family.</text>
</comment>
<dbReference type="GO" id="GO:0000271">
    <property type="term" value="P:polysaccharide biosynthetic process"/>
    <property type="evidence" value="ECO:0007669"/>
    <property type="project" value="InterPro"/>
</dbReference>
<gene>
    <name evidence="8" type="ORF">OD459_10240</name>
</gene>
<feature type="transmembrane region" description="Helical" evidence="6">
    <location>
        <begin position="46"/>
        <end position="69"/>
    </location>
</feature>
<dbReference type="GO" id="GO:0005886">
    <property type="term" value="C:plasma membrane"/>
    <property type="evidence" value="ECO:0007669"/>
    <property type="project" value="TreeGrafter"/>
</dbReference>
<feature type="transmembrane region" description="Helical" evidence="6">
    <location>
        <begin position="121"/>
        <end position="137"/>
    </location>
</feature>
<evidence type="ECO:0000256" key="3">
    <source>
        <dbReference type="ARBA" id="ARBA00022692"/>
    </source>
</evidence>
<dbReference type="RefSeq" id="WP_048009522.1">
    <property type="nucleotide sequence ID" value="NZ_CP107027.1"/>
</dbReference>
<reference evidence="8" key="1">
    <citation type="submission" date="2022-10" db="EMBL/GenBank/DDBJ databases">
        <title>Mechanism of multi-heavy metal repair in Cytobacillus Firmus M7.</title>
        <authorList>
            <person name="Li X."/>
            <person name="Yu C."/>
        </authorList>
    </citation>
    <scope>NUCLEOTIDE SEQUENCE</scope>
    <source>
        <strain evidence="8">M7</strain>
    </source>
</reference>
<dbReference type="EMBL" id="CP107027">
    <property type="protein sequence ID" value="UYG97362.1"/>
    <property type="molecule type" value="Genomic_DNA"/>
</dbReference>
<dbReference type="Pfam" id="PF04138">
    <property type="entry name" value="GtrA_DPMS_TM"/>
    <property type="match status" value="1"/>
</dbReference>
<feature type="transmembrane region" description="Helical" evidence="6">
    <location>
        <begin position="81"/>
        <end position="101"/>
    </location>
</feature>
<evidence type="ECO:0000256" key="6">
    <source>
        <dbReference type="SAM" id="Phobius"/>
    </source>
</evidence>
<evidence type="ECO:0000313" key="9">
    <source>
        <dbReference type="Proteomes" id="UP001163104"/>
    </source>
</evidence>
<accession>A0AA46PUJ3</accession>
<keyword evidence="5 6" id="KW-0472">Membrane</keyword>
<dbReference type="InterPro" id="IPR051401">
    <property type="entry name" value="GtrA_CellWall_Glycosyl"/>
</dbReference>
<name>A0AA46PUJ3_CYTFI</name>
<comment type="subcellular location">
    <subcellularLocation>
        <location evidence="1">Membrane</location>
        <topology evidence="1">Multi-pass membrane protein</topology>
    </subcellularLocation>
</comment>
<evidence type="ECO:0000313" key="8">
    <source>
        <dbReference type="EMBL" id="UYG97362.1"/>
    </source>
</evidence>
<evidence type="ECO:0000256" key="4">
    <source>
        <dbReference type="ARBA" id="ARBA00022989"/>
    </source>
</evidence>
<keyword evidence="3 6" id="KW-0812">Transmembrane</keyword>
<proteinExistence type="inferred from homology"/>
<dbReference type="PANTHER" id="PTHR38459:SF1">
    <property type="entry name" value="PROPHAGE BACTOPRENOL-LINKED GLUCOSE TRANSLOCASE HOMOLOG"/>
    <property type="match status" value="1"/>
</dbReference>
<protein>
    <submittedName>
        <fullName evidence="8">GtrA family protein</fullName>
    </submittedName>
</protein>
<organism evidence="8 9">
    <name type="scientific">Cytobacillus firmus</name>
    <name type="common">Bacillus firmus</name>
    <dbReference type="NCBI Taxonomy" id="1399"/>
    <lineage>
        <taxon>Bacteria</taxon>
        <taxon>Bacillati</taxon>
        <taxon>Bacillota</taxon>
        <taxon>Bacilli</taxon>
        <taxon>Bacillales</taxon>
        <taxon>Bacillaceae</taxon>
        <taxon>Cytobacillus</taxon>
    </lineage>
</organism>
<keyword evidence="4 6" id="KW-1133">Transmembrane helix</keyword>
<evidence type="ECO:0000256" key="2">
    <source>
        <dbReference type="ARBA" id="ARBA00009399"/>
    </source>
</evidence>
<dbReference type="AlphaFoldDB" id="A0AA46PUJ3"/>
<feature type="transmembrane region" description="Helical" evidence="6">
    <location>
        <begin position="21"/>
        <end position="40"/>
    </location>
</feature>
<evidence type="ECO:0000259" key="7">
    <source>
        <dbReference type="Pfam" id="PF04138"/>
    </source>
</evidence>
<evidence type="ECO:0000256" key="1">
    <source>
        <dbReference type="ARBA" id="ARBA00004141"/>
    </source>
</evidence>
<feature type="domain" description="GtrA/DPMS transmembrane" evidence="7">
    <location>
        <begin position="20"/>
        <end position="143"/>
    </location>
</feature>
<sequence>MSSRTFILEHYLKRTNTFIRFLIVGTVNTLVGLSMIFILLNLAGMSYWTATFLGNSTGAAVSFFLNRTFTFRSGISIQSSAVRFVLILFLCYILSYSISGMAAESLKGFTLFGHEASPEELAVLLGAGIYTAINYMGQKYLVFTKH</sequence>
<dbReference type="PANTHER" id="PTHR38459">
    <property type="entry name" value="PROPHAGE BACTOPRENOL-LINKED GLUCOSE TRANSLOCASE HOMOLOG"/>
    <property type="match status" value="1"/>
</dbReference>